<sequence length="278" mass="32273">MKRICYRLAFLVLAVVAFTMCTKKTTLLERHSAFDLEKVDFKENVNELFAKNLLDDNGQSYDSVDVTIINSDKQRYRITNSRIELLELKVPTKDLGFLYKSPTLDSVAKFQDTYFERVYLLTDNNKKPIGYYAEAELGSAGERNSAIEKLTEKYGKPTHAFFLAREFNQCSYEWVLADRTIQVETSFGFSSDINTNGGRFYKIDLLILENNAKKAVHEAHIFEYPEQIVYKGKTYSYKDMLLEKTEVFSDEFVLNSTKEYLLKNEHTDYDISLSPKDE</sequence>
<evidence type="ECO:0000313" key="3">
    <source>
        <dbReference type="Proteomes" id="UP001517247"/>
    </source>
</evidence>
<comment type="caution">
    <text evidence="2">The sequence shown here is derived from an EMBL/GenBank/DDBJ whole genome shotgun (WGS) entry which is preliminary data.</text>
</comment>
<gene>
    <name evidence="2" type="ORF">E6A44_005015</name>
</gene>
<accession>A0ABW9J317</accession>
<keyword evidence="3" id="KW-1185">Reference proteome</keyword>
<keyword evidence="1" id="KW-0732">Signal</keyword>
<dbReference type="Proteomes" id="UP001517247">
    <property type="component" value="Unassembled WGS sequence"/>
</dbReference>
<evidence type="ECO:0000256" key="1">
    <source>
        <dbReference type="SAM" id="SignalP"/>
    </source>
</evidence>
<feature type="signal peptide" evidence="1">
    <location>
        <begin position="1"/>
        <end position="17"/>
    </location>
</feature>
<feature type="chain" id="PRO_5046638695" description="Lipoprotein" evidence="1">
    <location>
        <begin position="18"/>
        <end position="278"/>
    </location>
</feature>
<dbReference type="EMBL" id="SSHJ02000001">
    <property type="protein sequence ID" value="MFN0254921.1"/>
    <property type="molecule type" value="Genomic_DNA"/>
</dbReference>
<organism evidence="2 3">
    <name type="scientific">Pedobacter ureilyticus</name>
    <dbReference type="NCBI Taxonomy" id="1393051"/>
    <lineage>
        <taxon>Bacteria</taxon>
        <taxon>Pseudomonadati</taxon>
        <taxon>Bacteroidota</taxon>
        <taxon>Sphingobacteriia</taxon>
        <taxon>Sphingobacteriales</taxon>
        <taxon>Sphingobacteriaceae</taxon>
        <taxon>Pedobacter</taxon>
    </lineage>
</organism>
<name>A0ABW9J317_9SPHI</name>
<evidence type="ECO:0000313" key="2">
    <source>
        <dbReference type="EMBL" id="MFN0254921.1"/>
    </source>
</evidence>
<protein>
    <recommendedName>
        <fullName evidence="4">Lipoprotein</fullName>
    </recommendedName>
</protein>
<dbReference type="RefSeq" id="WP_138722031.1">
    <property type="nucleotide sequence ID" value="NZ_SSHJ02000001.1"/>
</dbReference>
<evidence type="ECO:0008006" key="4">
    <source>
        <dbReference type="Google" id="ProtNLM"/>
    </source>
</evidence>
<reference evidence="2 3" key="1">
    <citation type="submission" date="2024-12" db="EMBL/GenBank/DDBJ databases">
        <authorList>
            <person name="Hu S."/>
        </authorList>
    </citation>
    <scope>NUCLEOTIDE SEQUENCE [LARGE SCALE GENOMIC DNA]</scope>
    <source>
        <strain evidence="2 3">THG-T11</strain>
    </source>
</reference>
<proteinExistence type="predicted"/>